<evidence type="ECO:0000313" key="1">
    <source>
        <dbReference type="EMBL" id="ORA24199.1"/>
    </source>
</evidence>
<name>A0A1X0A2C4_MYCAN</name>
<dbReference type="PANTHER" id="PTHR36849:SF1">
    <property type="entry name" value="CYTOPLASMIC PROTEIN"/>
    <property type="match status" value="1"/>
</dbReference>
<dbReference type="PANTHER" id="PTHR36849">
    <property type="entry name" value="CYTOPLASMIC PROTEIN-RELATED"/>
    <property type="match status" value="1"/>
</dbReference>
<dbReference type="Proteomes" id="UP000192284">
    <property type="component" value="Unassembled WGS sequence"/>
</dbReference>
<keyword evidence="2" id="KW-1185">Reference proteome</keyword>
<dbReference type="OrthoDB" id="9790745at2"/>
<dbReference type="RefSeq" id="WP_083111966.1">
    <property type="nucleotide sequence ID" value="NZ_JACKTS010000031.1"/>
</dbReference>
<dbReference type="EMBL" id="MVHE01000005">
    <property type="protein sequence ID" value="ORA24199.1"/>
    <property type="molecule type" value="Genomic_DNA"/>
</dbReference>
<proteinExistence type="predicted"/>
<comment type="caution">
    <text evidence="1">The sequence shown here is derived from an EMBL/GenBank/DDBJ whole genome shotgun (WGS) entry which is preliminary data.</text>
</comment>
<accession>A0A1X0A2C4</accession>
<organism evidence="1 2">
    <name type="scientific">Mycobacterium angelicum</name>
    <dbReference type="NCBI Taxonomy" id="470074"/>
    <lineage>
        <taxon>Bacteria</taxon>
        <taxon>Bacillati</taxon>
        <taxon>Actinomycetota</taxon>
        <taxon>Actinomycetes</taxon>
        <taxon>Mycobacteriales</taxon>
        <taxon>Mycobacteriaceae</taxon>
        <taxon>Mycobacterium</taxon>
    </lineage>
</organism>
<evidence type="ECO:0000313" key="2">
    <source>
        <dbReference type="Proteomes" id="UP000192284"/>
    </source>
</evidence>
<evidence type="ECO:0008006" key="3">
    <source>
        <dbReference type="Google" id="ProtNLM"/>
    </source>
</evidence>
<reference evidence="1 2" key="1">
    <citation type="submission" date="2017-02" db="EMBL/GenBank/DDBJ databases">
        <title>The new phylogeny of genus Mycobacterium.</title>
        <authorList>
            <person name="Tortoli E."/>
            <person name="Trovato A."/>
            <person name="Cirillo D.M."/>
        </authorList>
    </citation>
    <scope>NUCLEOTIDE SEQUENCE [LARGE SCALE GENOMIC DNA]</scope>
    <source>
        <strain evidence="1 2">DSM 45057</strain>
    </source>
</reference>
<dbReference type="AlphaFoldDB" id="A0A1X0A2C4"/>
<dbReference type="Pfam" id="PF22752">
    <property type="entry name" value="DUF488-N3i"/>
    <property type="match status" value="1"/>
</dbReference>
<gene>
    <name evidence="1" type="ORF">BST12_05275</name>
</gene>
<sequence length="120" mass="13685">MSGNRGVRAARIYDEIDPDEGQRVLVDGMWPRGIRKDDPRVGIWCKEVAPSKELREWYNHRPERFGEFAARYEAELAGNPALDELRKRAERGVVTLVTATRQLDGTHLAVLVELLTRGKD</sequence>
<dbReference type="InterPro" id="IPR052552">
    <property type="entry name" value="YeaO-like"/>
</dbReference>
<protein>
    <recommendedName>
        <fullName evidence="3">MarR family transcriptional regulator</fullName>
    </recommendedName>
</protein>